<organism evidence="8 9">
    <name type="scientific">Paraglomus occultum</name>
    <dbReference type="NCBI Taxonomy" id="144539"/>
    <lineage>
        <taxon>Eukaryota</taxon>
        <taxon>Fungi</taxon>
        <taxon>Fungi incertae sedis</taxon>
        <taxon>Mucoromycota</taxon>
        <taxon>Glomeromycotina</taxon>
        <taxon>Glomeromycetes</taxon>
        <taxon>Paraglomerales</taxon>
        <taxon>Paraglomeraceae</taxon>
        <taxon>Paraglomus</taxon>
    </lineage>
</organism>
<dbReference type="Pfam" id="PF16870">
    <property type="entry name" value="OxoGdeHyase_C"/>
    <property type="match status" value="1"/>
</dbReference>
<dbReference type="InterPro" id="IPR042179">
    <property type="entry name" value="KGD_C_sf"/>
</dbReference>
<dbReference type="InterPro" id="IPR013940">
    <property type="entry name" value="Spo22/ZIP4/TEX11"/>
</dbReference>
<keyword evidence="5" id="KW-0469">Meiosis</keyword>
<dbReference type="NCBIfam" id="TIGR00239">
    <property type="entry name" value="2oxo_dh_E1"/>
    <property type="match status" value="1"/>
</dbReference>
<proteinExistence type="inferred from homology"/>
<dbReference type="InterPro" id="IPR029061">
    <property type="entry name" value="THDP-binding"/>
</dbReference>
<dbReference type="GO" id="GO:0006091">
    <property type="term" value="P:generation of precursor metabolites and energy"/>
    <property type="evidence" value="ECO:0007669"/>
    <property type="project" value="UniProtKB-ARBA"/>
</dbReference>
<dbReference type="InterPro" id="IPR031717">
    <property type="entry name" value="ODO-1/KGD_C"/>
</dbReference>
<dbReference type="Gene3D" id="3.40.50.970">
    <property type="match status" value="1"/>
</dbReference>
<keyword evidence="4" id="KW-0786">Thiamine pyrophosphate</keyword>
<protein>
    <recommendedName>
        <fullName evidence="6">Protein ZIP4 homolog</fullName>
    </recommendedName>
</protein>
<dbReference type="NCBIfam" id="NF008907">
    <property type="entry name" value="PRK12270.1"/>
    <property type="match status" value="1"/>
</dbReference>
<dbReference type="OrthoDB" id="413077at2759"/>
<dbReference type="Pfam" id="PF00676">
    <property type="entry name" value="E1_dh"/>
    <property type="match status" value="1"/>
</dbReference>
<comment type="cofactor">
    <cofactor evidence="1">
        <name>thiamine diphosphate</name>
        <dbReference type="ChEBI" id="CHEBI:58937"/>
    </cofactor>
</comment>
<sequence>MNSKNTPHCTPNTSFGLPSSLTTLLDSSHTTEASTLEATKCRLKIELDIISGKTFKVFVINFDLALLINVGRLPYKAMVKDIQHKLGENVVDTATVDSLLNDLIKVASTLANLQNIAQCEEYSFDIDEIGTTLWNASIYYKATSRSRNNKIVALLRHAGLMLIQTGAITRTEKTVGIKLIALATKVGKAYIDCGMTEKADEVYRSMNEYEANVLASQDESDDSRKFKATTLTTFYASRAEVAWKLANTHIANLMIQHATADKYLIYCSMREVNYVCHVCLTVGYQLSKENKISEAITWLKKCYDVAGSMKGKQCHERTLMLYNKFLEAKINICVSLIIASCYLKKSTQDVSALQLAENAIVTCLERDPGNLLAMSLKIKTMKQSGADFSSIEQAYKDLMSPQQITKDELKILLNTAHFIAELNPRISLDGLDILLEKTLANFGNLELIENAIVAKFHIMGYIDKKNDIENIMKSVEVTIGYERRHGITISRKTIIACQMILWQNGDKNYVEKNYELAKSWYTLAYEFVASNEVDNRNASILQRKISLCDLGRHAVSDAINAITLAQKHEANSAANYYIMFHIALEMNDVDNAIKHLHQMCNSDNFHANMLTIAANEAYKRNNKEILIEVLREILLKRRENQDAINVDIMVLLRCLIRLTYKAIEPAGEDEQQTLRQYLLGYFEIAITIIGSDTSSTSSTDIALTKQDLNELEWYYKTTWNIALEFCQNPASVSIAIRLFGIAYKFLELYKEETVEILAWKRLCLFTCIAGKIFQSRDDIIPEEKEDILEKCLADIIVYQKIRNVLQSRKQLNSETIVEPQQAESDVMLVFLFEFEAKFQLKRWNEIRDMLDDAGKYELNMPFKVYERMMELLIIDKECPSEILSVTLQALLNSLSSQPHSEYTRFSRWFRMLLISALYQDKHVAHQYFVQATDILKNCPHQSYPEEEIQWMMVTAWNQGIDYYSVRNFEEARKWCETAIMFCRSMENGNFYEQEGANYHDDGVFGYRIPRKFAMPDYTSQQLINRVENANLVRYVLAYRTRGHRSAFLDPLGIMDRAEITAIDATRYGLSDPYKIYNLDGIVHVNESESSFESKREATLEEVTTHLNNVYCSRVAYEFMHVPDASERRWFAHMVESQATKLLTTEQKKRIFELLTRSEVFDQFMAKKFPQIKRYGLEGAESMMVALDKLFEVSNKAGIINAVLCMPHRGRLNLLTDLLKFSTFKLFHKVRGNAEFPEDFPATGDVLSHLASSPTLIYGAAKPLDVTMLHNPSHLEAVNPVAMGKARAKQLDLMKSESNCELGDRVICIQLHGDAAFTGQGIVMESFGLSNLPHFSSGGSIHIVVNNQLGYTTPAQNARSSFYCSDIGKIINAPIIHVNGDFPEDVTHAMEVAFEYRNKFRKDIIIDLIAYRRWGHNELDEPAYTQPLMYKIIRSRKSVPKLYEEKLLTSDILKSEEIAEFRENYFTYLETQLRAAENHNPDADTLKKKWSSMVIPSDYTSAIDTGVQKSILEKVGRTSVTPPDNIVIHPRLRKYHIDARLSKMAEGKRIDWATAEALALGSLLLEGHNVRLCGQDVGRGTFSQRHAMLVCQDTERVTIPLNSLAIDQGMLEVTNSNLSELAVVGFEYGMSIESPNNLNIWEAQFGDFFNGAQVIIDTYISSGEVKWLRQSGLVMLLPHGYDGAGPEHSSCRIERWLQLSNDRFDVLNEKIPVNLNMHIINPTTPAQYFHALRRQLKRNYRKPLIVVSPKTLLRLPAAASDLKDMTPGTSFRPVLGDATISNKQSIEKIVFVSGKFYYDLFRERQAKKLEDRIAIVRIEELAPFPKEDIITEMKTYPNVNDFIWCQEEPLNNGAYSFIAPRITQILPSGSKLKYVGRPVSAAPAVGVAKWHHKEHAAILRDVFV</sequence>
<accession>A0A9N8ZHR2</accession>
<reference evidence="8" key="1">
    <citation type="submission" date="2021-06" db="EMBL/GenBank/DDBJ databases">
        <authorList>
            <person name="Kallberg Y."/>
            <person name="Tangrot J."/>
            <person name="Rosling A."/>
        </authorList>
    </citation>
    <scope>NUCLEOTIDE SEQUENCE</scope>
    <source>
        <strain evidence="8">IA702</strain>
    </source>
</reference>
<dbReference type="Pfam" id="PF02779">
    <property type="entry name" value="Transket_pyr"/>
    <property type="match status" value="1"/>
</dbReference>
<dbReference type="InterPro" id="IPR011603">
    <property type="entry name" value="2oxoglutarate_DH_E1"/>
</dbReference>
<evidence type="ECO:0000256" key="1">
    <source>
        <dbReference type="ARBA" id="ARBA00001964"/>
    </source>
</evidence>
<dbReference type="SUPFAM" id="SSF52518">
    <property type="entry name" value="Thiamin diphosphate-binding fold (THDP-binding)"/>
    <property type="match status" value="2"/>
</dbReference>
<gene>
    <name evidence="8" type="ORF">POCULU_LOCUS2335</name>
</gene>
<dbReference type="PANTHER" id="PTHR23152:SF4">
    <property type="entry name" value="2-OXOADIPATE DEHYDROGENASE COMPLEX COMPONENT E1"/>
    <property type="match status" value="1"/>
</dbReference>
<evidence type="ECO:0000256" key="2">
    <source>
        <dbReference type="ARBA" id="ARBA00006936"/>
    </source>
</evidence>
<dbReference type="EMBL" id="CAJVPJ010000212">
    <property type="protein sequence ID" value="CAG8496228.1"/>
    <property type="molecule type" value="Genomic_DNA"/>
</dbReference>
<dbReference type="GO" id="GO:0030976">
    <property type="term" value="F:thiamine pyrophosphate binding"/>
    <property type="evidence" value="ECO:0007669"/>
    <property type="project" value="InterPro"/>
</dbReference>
<evidence type="ECO:0000256" key="4">
    <source>
        <dbReference type="ARBA" id="ARBA00023052"/>
    </source>
</evidence>
<dbReference type="Pfam" id="PF08631">
    <property type="entry name" value="SPO22"/>
    <property type="match status" value="1"/>
</dbReference>
<dbReference type="Gene3D" id="3.40.50.11610">
    <property type="entry name" value="Multifunctional 2-oxoglutarate metabolism enzyme, C-terminal domain"/>
    <property type="match status" value="1"/>
</dbReference>
<dbReference type="SMART" id="SM00861">
    <property type="entry name" value="Transket_pyr"/>
    <property type="match status" value="1"/>
</dbReference>
<feature type="domain" description="Transketolase-like pyrimidine-binding" evidence="7">
    <location>
        <begin position="1549"/>
        <end position="1754"/>
    </location>
</feature>
<dbReference type="NCBIfam" id="NF006914">
    <property type="entry name" value="PRK09404.1"/>
    <property type="match status" value="1"/>
</dbReference>
<dbReference type="PANTHER" id="PTHR23152">
    <property type="entry name" value="2-OXOGLUTARATE DEHYDROGENASE"/>
    <property type="match status" value="1"/>
</dbReference>
<evidence type="ECO:0000259" key="7">
    <source>
        <dbReference type="SMART" id="SM00861"/>
    </source>
</evidence>
<evidence type="ECO:0000256" key="3">
    <source>
        <dbReference type="ARBA" id="ARBA00023002"/>
    </source>
</evidence>
<dbReference type="InterPro" id="IPR011990">
    <property type="entry name" value="TPR-like_helical_dom_sf"/>
</dbReference>
<dbReference type="Proteomes" id="UP000789572">
    <property type="component" value="Unassembled WGS sequence"/>
</dbReference>
<dbReference type="CDD" id="cd02016">
    <property type="entry name" value="TPP_E1_OGDC_like"/>
    <property type="match status" value="1"/>
</dbReference>
<keyword evidence="3" id="KW-0560">Oxidoreductase</keyword>
<dbReference type="GO" id="GO:0051321">
    <property type="term" value="P:meiotic cell cycle"/>
    <property type="evidence" value="ECO:0007669"/>
    <property type="project" value="UniProtKB-KW"/>
</dbReference>
<comment type="caution">
    <text evidence="8">The sequence shown here is derived from an EMBL/GenBank/DDBJ whole genome shotgun (WGS) entry which is preliminary data.</text>
</comment>
<dbReference type="InterPro" id="IPR001017">
    <property type="entry name" value="DH_E1"/>
</dbReference>
<evidence type="ECO:0000256" key="6">
    <source>
        <dbReference type="ARBA" id="ARBA00031845"/>
    </source>
</evidence>
<evidence type="ECO:0000313" key="9">
    <source>
        <dbReference type="Proteomes" id="UP000789572"/>
    </source>
</evidence>
<name>A0A9N8ZHR2_9GLOM</name>
<dbReference type="SUPFAM" id="SSF48452">
    <property type="entry name" value="TPR-like"/>
    <property type="match status" value="1"/>
</dbReference>
<dbReference type="GO" id="GO:0016624">
    <property type="term" value="F:oxidoreductase activity, acting on the aldehyde or oxo group of donors, disulfide as acceptor"/>
    <property type="evidence" value="ECO:0007669"/>
    <property type="project" value="InterPro"/>
</dbReference>
<evidence type="ECO:0000256" key="5">
    <source>
        <dbReference type="ARBA" id="ARBA00023254"/>
    </source>
</evidence>
<evidence type="ECO:0000313" key="8">
    <source>
        <dbReference type="EMBL" id="CAG8496228.1"/>
    </source>
</evidence>
<dbReference type="Gene3D" id="3.40.50.12470">
    <property type="match status" value="1"/>
</dbReference>
<comment type="similarity">
    <text evidence="2">Belongs to the alpha-ketoglutarate dehydrogenase family.</text>
</comment>
<dbReference type="InterPro" id="IPR005475">
    <property type="entry name" value="Transketolase-like_Pyr-bd"/>
</dbReference>
<keyword evidence="9" id="KW-1185">Reference proteome</keyword>
<dbReference type="Gene3D" id="1.10.287.1150">
    <property type="entry name" value="TPP helical domain"/>
    <property type="match status" value="1"/>
</dbReference>